<reference evidence="3" key="1">
    <citation type="journal article" date="2019" name="Int. J. Syst. Evol. Microbiol.">
        <title>The Global Catalogue of Microorganisms (GCM) 10K type strain sequencing project: providing services to taxonomists for standard genome sequencing and annotation.</title>
        <authorList>
            <consortium name="The Broad Institute Genomics Platform"/>
            <consortium name="The Broad Institute Genome Sequencing Center for Infectious Disease"/>
            <person name="Wu L."/>
            <person name="Ma J."/>
        </authorList>
    </citation>
    <scope>NUCLEOTIDE SEQUENCE [LARGE SCALE GENOMIC DNA]</scope>
    <source>
        <strain evidence="3">JCM 16914</strain>
    </source>
</reference>
<evidence type="ECO:0000313" key="2">
    <source>
        <dbReference type="EMBL" id="GAA3899004.1"/>
    </source>
</evidence>
<organism evidence="2 3">
    <name type="scientific">Halomonas cibimaris</name>
    <dbReference type="NCBI Taxonomy" id="657012"/>
    <lineage>
        <taxon>Bacteria</taxon>
        <taxon>Pseudomonadati</taxon>
        <taxon>Pseudomonadota</taxon>
        <taxon>Gammaproteobacteria</taxon>
        <taxon>Oceanospirillales</taxon>
        <taxon>Halomonadaceae</taxon>
        <taxon>Halomonas</taxon>
    </lineage>
</organism>
<dbReference type="EMBL" id="BAAAZT010000027">
    <property type="protein sequence ID" value="GAA3899004.1"/>
    <property type="molecule type" value="Genomic_DNA"/>
</dbReference>
<keyword evidence="1" id="KW-0812">Transmembrane</keyword>
<feature type="transmembrane region" description="Helical" evidence="1">
    <location>
        <begin position="12"/>
        <end position="30"/>
    </location>
</feature>
<gene>
    <name evidence="2" type="ORF">GCM10022228_06920</name>
</gene>
<comment type="caution">
    <text evidence="2">The sequence shown here is derived from an EMBL/GenBank/DDBJ whole genome shotgun (WGS) entry which is preliminary data.</text>
</comment>
<name>A0ABP7LCD6_9GAMM</name>
<dbReference type="RefSeq" id="WP_344702369.1">
    <property type="nucleotide sequence ID" value="NZ_BAAAZT010000027.1"/>
</dbReference>
<evidence type="ECO:0000256" key="1">
    <source>
        <dbReference type="SAM" id="Phobius"/>
    </source>
</evidence>
<keyword evidence="1" id="KW-1133">Transmembrane helix</keyword>
<dbReference type="Proteomes" id="UP001500133">
    <property type="component" value="Unassembled WGS sequence"/>
</dbReference>
<feature type="transmembrane region" description="Helical" evidence="1">
    <location>
        <begin position="105"/>
        <end position="124"/>
    </location>
</feature>
<keyword evidence="1" id="KW-0472">Membrane</keyword>
<keyword evidence="3" id="KW-1185">Reference proteome</keyword>
<evidence type="ECO:0000313" key="3">
    <source>
        <dbReference type="Proteomes" id="UP001500133"/>
    </source>
</evidence>
<proteinExistence type="predicted"/>
<sequence>MYELAKTLAAQLLMPLPLCLGLMGLGTLLLRCRYRRAGWRPSAPWSSTARLNDSSAIRLMEGKRLWRQAPDLPLIVTGASRDPEEAPIAQGYGDAAGRELSMFQFALVGLPVALISLGVLLWRASSLPSHPAENTRDRLVYSSALPIPQVSSC</sequence>
<protein>
    <submittedName>
        <fullName evidence="2">Uncharacterized protein</fullName>
    </submittedName>
</protein>
<accession>A0ABP7LCD6</accession>